<dbReference type="SUPFAM" id="SSF103473">
    <property type="entry name" value="MFS general substrate transporter"/>
    <property type="match status" value="1"/>
</dbReference>
<feature type="transmembrane region" description="Helical" evidence="7">
    <location>
        <begin position="38"/>
        <end position="57"/>
    </location>
</feature>
<feature type="transmembrane region" description="Helical" evidence="7">
    <location>
        <begin position="142"/>
        <end position="164"/>
    </location>
</feature>
<evidence type="ECO:0000256" key="7">
    <source>
        <dbReference type="SAM" id="Phobius"/>
    </source>
</evidence>
<comment type="subcellular location">
    <subcellularLocation>
        <location evidence="1">Membrane</location>
        <topology evidence="1">Multi-pass membrane protein</topology>
    </subcellularLocation>
</comment>
<dbReference type="Gene3D" id="1.20.1250.20">
    <property type="entry name" value="MFS general substrate transporter like domains"/>
    <property type="match status" value="1"/>
</dbReference>
<feature type="transmembrane region" description="Helical" evidence="7">
    <location>
        <begin position="112"/>
        <end position="130"/>
    </location>
</feature>
<comment type="caution">
    <text evidence="9">The sequence shown here is derived from an EMBL/GenBank/DDBJ whole genome shotgun (WGS) entry which is preliminary data.</text>
</comment>
<dbReference type="InterPro" id="IPR020846">
    <property type="entry name" value="MFS_dom"/>
</dbReference>
<evidence type="ECO:0000256" key="4">
    <source>
        <dbReference type="ARBA" id="ARBA00022692"/>
    </source>
</evidence>
<dbReference type="Proteomes" id="UP001147782">
    <property type="component" value="Unassembled WGS sequence"/>
</dbReference>
<accession>A0A9W9S5B1</accession>
<organism evidence="9 10">
    <name type="scientific">Penicillium cataractarum</name>
    <dbReference type="NCBI Taxonomy" id="2100454"/>
    <lineage>
        <taxon>Eukaryota</taxon>
        <taxon>Fungi</taxon>
        <taxon>Dikarya</taxon>
        <taxon>Ascomycota</taxon>
        <taxon>Pezizomycotina</taxon>
        <taxon>Eurotiomycetes</taxon>
        <taxon>Eurotiomycetidae</taxon>
        <taxon>Eurotiales</taxon>
        <taxon>Aspergillaceae</taxon>
        <taxon>Penicillium</taxon>
    </lineage>
</organism>
<evidence type="ECO:0000256" key="6">
    <source>
        <dbReference type="ARBA" id="ARBA00023136"/>
    </source>
</evidence>
<dbReference type="PANTHER" id="PTHR48022">
    <property type="entry name" value="PLASTIDIC GLUCOSE TRANSPORTER 4"/>
    <property type="match status" value="1"/>
</dbReference>
<comment type="similarity">
    <text evidence="2">Belongs to the major facilitator superfamily. Sugar transporter (TC 2.A.1.1) family.</text>
</comment>
<dbReference type="InterPro" id="IPR005828">
    <property type="entry name" value="MFS_sugar_transport-like"/>
</dbReference>
<keyword evidence="10" id="KW-1185">Reference proteome</keyword>
<feature type="transmembrane region" description="Helical" evidence="7">
    <location>
        <begin position="203"/>
        <end position="223"/>
    </location>
</feature>
<keyword evidence="4 7" id="KW-0812">Transmembrane</keyword>
<sequence length="510" mass="56190">MFGSTLGNTKISHRKAVGEDLARVLPDDGIPWWKKRHLLFLNYCAISMAMLSAANRYDGTLMNGLMSLPQWNEFMDHPTGAWLGFINAIQSLSQATALPILAYVANRFGRKLGLYVGYFFVLLGALLQAFTPNIAGFATGRFFLGQTSAWWGGMAPLLITELAYPTHQGFLTALYNCGWYVGSSIAAWSIYGTRNYGSDWAWRIPSLLQLAIPAVVLPAVLLVPESPRYLVSKGKLEEARRTLVRLHGGGDEASLLVEFEVSEIHHAIESDSYAAKSTTWLGLFESKGNRHRSFISMTLGAFAQWNGVGVVSYCLSAVLNTVGIRSITEQTLINGCLQIWNLILAVGAAGSVDRLGRRPLFVASSVGIFETAGNTAAGIAVVPLLFIYYGFYDIAFTPLLFAYPAEIWPYRLQSRGMALTQFSSTLAAFFNIFVNPIALDAIGWKYYIVFAVILAVIVVTTYLFYPETKGHTLEEMAVIFDGEDALAHIHGYENASEKKSVHHEETVDKV</sequence>
<keyword evidence="3" id="KW-0813">Transport</keyword>
<dbReference type="FunFam" id="1.20.1250.20:FF:000134">
    <property type="entry name" value="MFS sugar transporter protein"/>
    <property type="match status" value="1"/>
</dbReference>
<evidence type="ECO:0000256" key="2">
    <source>
        <dbReference type="ARBA" id="ARBA00010992"/>
    </source>
</evidence>
<feature type="domain" description="Major facilitator superfamily (MFS) profile" evidence="8">
    <location>
        <begin position="44"/>
        <end position="469"/>
    </location>
</feature>
<feature type="transmembrane region" description="Helical" evidence="7">
    <location>
        <begin position="444"/>
        <end position="465"/>
    </location>
</feature>
<dbReference type="InterPro" id="IPR050360">
    <property type="entry name" value="MFS_Sugar_Transporters"/>
</dbReference>
<feature type="transmembrane region" description="Helical" evidence="7">
    <location>
        <begin position="386"/>
        <end position="405"/>
    </location>
</feature>
<keyword evidence="9" id="KW-0762">Sugar transport</keyword>
<dbReference type="InterPro" id="IPR005829">
    <property type="entry name" value="Sugar_transporter_CS"/>
</dbReference>
<proteinExistence type="inferred from homology"/>
<keyword evidence="5 7" id="KW-1133">Transmembrane helix</keyword>
<name>A0A9W9S5B1_9EURO</name>
<dbReference type="GO" id="GO:0005351">
    <property type="term" value="F:carbohydrate:proton symporter activity"/>
    <property type="evidence" value="ECO:0007669"/>
    <property type="project" value="TreeGrafter"/>
</dbReference>
<evidence type="ECO:0000256" key="1">
    <source>
        <dbReference type="ARBA" id="ARBA00004141"/>
    </source>
</evidence>
<dbReference type="EMBL" id="JAPZBS010000005">
    <property type="protein sequence ID" value="KAJ5371234.1"/>
    <property type="molecule type" value="Genomic_DNA"/>
</dbReference>
<dbReference type="RefSeq" id="XP_056555668.1">
    <property type="nucleotide sequence ID" value="XM_056700255.1"/>
</dbReference>
<evidence type="ECO:0000313" key="9">
    <source>
        <dbReference type="EMBL" id="KAJ5371234.1"/>
    </source>
</evidence>
<evidence type="ECO:0000259" key="8">
    <source>
        <dbReference type="PROSITE" id="PS50850"/>
    </source>
</evidence>
<dbReference type="Pfam" id="PF00083">
    <property type="entry name" value="Sugar_tr"/>
    <property type="match status" value="1"/>
</dbReference>
<dbReference type="PANTHER" id="PTHR48022:SF3">
    <property type="entry name" value="HEXOSE TRANSPORTER PROTEIN (AFU_ORTHOLOGUE AFUA_8G04480)-RELATED"/>
    <property type="match status" value="1"/>
</dbReference>
<evidence type="ECO:0000313" key="10">
    <source>
        <dbReference type="Proteomes" id="UP001147782"/>
    </source>
</evidence>
<feature type="transmembrane region" description="Helical" evidence="7">
    <location>
        <begin position="81"/>
        <end position="105"/>
    </location>
</feature>
<dbReference type="OrthoDB" id="6133115at2759"/>
<dbReference type="GeneID" id="81439434"/>
<keyword evidence="6 7" id="KW-0472">Membrane</keyword>
<dbReference type="GO" id="GO:0016020">
    <property type="term" value="C:membrane"/>
    <property type="evidence" value="ECO:0007669"/>
    <property type="project" value="UniProtKB-SubCell"/>
</dbReference>
<dbReference type="PROSITE" id="PS00216">
    <property type="entry name" value="SUGAR_TRANSPORT_1"/>
    <property type="match status" value="1"/>
</dbReference>
<feature type="transmembrane region" description="Helical" evidence="7">
    <location>
        <begin position="417"/>
        <end position="438"/>
    </location>
</feature>
<evidence type="ECO:0000256" key="3">
    <source>
        <dbReference type="ARBA" id="ARBA00022448"/>
    </source>
</evidence>
<reference evidence="9" key="2">
    <citation type="journal article" date="2023" name="IMA Fungus">
        <title>Comparative genomic study of the Penicillium genus elucidates a diverse pangenome and 15 lateral gene transfer events.</title>
        <authorList>
            <person name="Petersen C."/>
            <person name="Sorensen T."/>
            <person name="Nielsen M.R."/>
            <person name="Sondergaard T.E."/>
            <person name="Sorensen J.L."/>
            <person name="Fitzpatrick D.A."/>
            <person name="Frisvad J.C."/>
            <person name="Nielsen K.L."/>
        </authorList>
    </citation>
    <scope>NUCLEOTIDE SEQUENCE</scope>
    <source>
        <strain evidence="9">IBT 29864</strain>
    </source>
</reference>
<protein>
    <submittedName>
        <fullName evidence="9">Sugar transporter</fullName>
    </submittedName>
</protein>
<reference evidence="9" key="1">
    <citation type="submission" date="2022-11" db="EMBL/GenBank/DDBJ databases">
        <authorList>
            <person name="Petersen C."/>
        </authorList>
    </citation>
    <scope>NUCLEOTIDE SEQUENCE</scope>
    <source>
        <strain evidence="9">IBT 29864</strain>
    </source>
</reference>
<dbReference type="AlphaFoldDB" id="A0A9W9S5B1"/>
<evidence type="ECO:0000256" key="5">
    <source>
        <dbReference type="ARBA" id="ARBA00022989"/>
    </source>
</evidence>
<gene>
    <name evidence="9" type="ORF">N7496_007326</name>
</gene>
<dbReference type="InterPro" id="IPR036259">
    <property type="entry name" value="MFS_trans_sf"/>
</dbReference>
<dbReference type="PROSITE" id="PS50850">
    <property type="entry name" value="MFS"/>
    <property type="match status" value="1"/>
</dbReference>
<feature type="transmembrane region" description="Helical" evidence="7">
    <location>
        <begin position="171"/>
        <end position="191"/>
    </location>
</feature>